<dbReference type="Proteomes" id="UP000177943">
    <property type="component" value="Unassembled WGS sequence"/>
</dbReference>
<comment type="caution">
    <text evidence="1">The sequence shown here is derived from an EMBL/GenBank/DDBJ whole genome shotgun (WGS) entry which is preliminary data.</text>
</comment>
<gene>
    <name evidence="1" type="ORF">A3D56_01280</name>
</gene>
<evidence type="ECO:0000313" key="2">
    <source>
        <dbReference type="Proteomes" id="UP000177943"/>
    </source>
</evidence>
<evidence type="ECO:0000313" key="1">
    <source>
        <dbReference type="EMBL" id="OHA25400.1"/>
    </source>
</evidence>
<protein>
    <submittedName>
        <fullName evidence="1">Uncharacterized protein</fullName>
    </submittedName>
</protein>
<accession>A0A1G2MNC3</accession>
<dbReference type="EMBL" id="MHRP01000049">
    <property type="protein sequence ID" value="OHA25400.1"/>
    <property type="molecule type" value="Genomic_DNA"/>
</dbReference>
<dbReference type="AlphaFoldDB" id="A0A1G2MNC3"/>
<name>A0A1G2MNC3_9BACT</name>
<proteinExistence type="predicted"/>
<organism evidence="1 2">
    <name type="scientific">Candidatus Taylorbacteria bacterium RIFCSPHIGHO2_02_FULL_45_35</name>
    <dbReference type="NCBI Taxonomy" id="1802311"/>
    <lineage>
        <taxon>Bacteria</taxon>
        <taxon>Candidatus Tayloriibacteriota</taxon>
    </lineage>
</organism>
<reference evidence="1 2" key="1">
    <citation type="journal article" date="2016" name="Nat. Commun.">
        <title>Thousands of microbial genomes shed light on interconnected biogeochemical processes in an aquifer system.</title>
        <authorList>
            <person name="Anantharaman K."/>
            <person name="Brown C.T."/>
            <person name="Hug L.A."/>
            <person name="Sharon I."/>
            <person name="Castelle C.J."/>
            <person name="Probst A.J."/>
            <person name="Thomas B.C."/>
            <person name="Singh A."/>
            <person name="Wilkins M.J."/>
            <person name="Karaoz U."/>
            <person name="Brodie E.L."/>
            <person name="Williams K.H."/>
            <person name="Hubbard S.S."/>
            <person name="Banfield J.F."/>
        </authorList>
    </citation>
    <scope>NUCLEOTIDE SEQUENCE [LARGE SCALE GENOMIC DNA]</scope>
</reference>
<sequence length="80" mass="8665">MNTLLAPAKLTKIGDSISFQITVTSDKQIASIRNAINEAKTLLLSFHDPQGRFYTAENLGTAVRKKAATEIFAGLIAVMK</sequence>